<dbReference type="Proteomes" id="UP000249016">
    <property type="component" value="Unassembled WGS sequence"/>
</dbReference>
<evidence type="ECO:0008006" key="3">
    <source>
        <dbReference type="Google" id="ProtNLM"/>
    </source>
</evidence>
<sequence>MSVAEELHKTIDELSEEQQQELLEVANQLLAKSTVEENDPTYQALLKELLTKRYEQYKAHPETGISAEDSSQRIRLKYGWSK</sequence>
<dbReference type="OrthoDB" id="965972at2"/>
<protein>
    <recommendedName>
        <fullName evidence="3">Addiction module protein</fullName>
    </recommendedName>
</protein>
<comment type="caution">
    <text evidence="1">The sequence shown here is derived from an EMBL/GenBank/DDBJ whole genome shotgun (WGS) entry which is preliminary data.</text>
</comment>
<gene>
    <name evidence="1" type="ORF">HMF3257_29605</name>
</gene>
<proteinExistence type="predicted"/>
<dbReference type="EMBL" id="QLII01000001">
    <property type="protein sequence ID" value="RAI77296.1"/>
    <property type="molecule type" value="Genomic_DNA"/>
</dbReference>
<dbReference type="AlphaFoldDB" id="A0A327NTK0"/>
<organism evidence="1 2">
    <name type="scientific">Spirosoma telluris</name>
    <dbReference type="NCBI Taxonomy" id="2183553"/>
    <lineage>
        <taxon>Bacteria</taxon>
        <taxon>Pseudomonadati</taxon>
        <taxon>Bacteroidota</taxon>
        <taxon>Cytophagia</taxon>
        <taxon>Cytophagales</taxon>
        <taxon>Cytophagaceae</taxon>
        <taxon>Spirosoma</taxon>
    </lineage>
</organism>
<keyword evidence="2" id="KW-1185">Reference proteome</keyword>
<evidence type="ECO:0000313" key="1">
    <source>
        <dbReference type="EMBL" id="RAI77296.1"/>
    </source>
</evidence>
<reference evidence="1 2" key="1">
    <citation type="submission" date="2018-06" db="EMBL/GenBank/DDBJ databases">
        <title>Spirosoma sp. HMF3257 Genome sequencing and assembly.</title>
        <authorList>
            <person name="Kang H."/>
            <person name="Cha I."/>
            <person name="Kim H."/>
            <person name="Kang J."/>
            <person name="Joh K."/>
        </authorList>
    </citation>
    <scope>NUCLEOTIDE SEQUENCE [LARGE SCALE GENOMIC DNA]</scope>
    <source>
        <strain evidence="1 2">HMF3257</strain>
    </source>
</reference>
<dbReference type="RefSeq" id="WP_111347798.1">
    <property type="nucleotide sequence ID" value="NZ_QLII01000001.1"/>
</dbReference>
<evidence type="ECO:0000313" key="2">
    <source>
        <dbReference type="Proteomes" id="UP000249016"/>
    </source>
</evidence>
<accession>A0A327NTK0</accession>
<name>A0A327NTK0_9BACT</name>